<evidence type="ECO:0000259" key="3">
    <source>
        <dbReference type="PROSITE" id="PS50157"/>
    </source>
</evidence>
<sequence>MFTCPFCDDKFINASNGKRHIRNIHKIQTIKKKRRSGLKYNTSKRIGDSSTEPAPVLSTIPAPFSTNPEKSSEKSTTTTTTVFKDSQVEARPPAKWIRPFESRPKFIYINGYKHLLSVENQCFKTTAMEEIPQHNQPSTDPSTEY</sequence>
<keyword evidence="1" id="KW-0862">Zinc</keyword>
<feature type="domain" description="C2H2-type" evidence="3">
    <location>
        <begin position="2"/>
        <end position="25"/>
    </location>
</feature>
<keyword evidence="5" id="KW-1185">Reference proteome</keyword>
<evidence type="ECO:0000256" key="1">
    <source>
        <dbReference type="PROSITE-ProRule" id="PRU00042"/>
    </source>
</evidence>
<feature type="region of interest" description="Disordered" evidence="2">
    <location>
        <begin position="33"/>
        <end position="86"/>
    </location>
</feature>
<dbReference type="GO" id="GO:0008270">
    <property type="term" value="F:zinc ion binding"/>
    <property type="evidence" value="ECO:0007669"/>
    <property type="project" value="UniProtKB-KW"/>
</dbReference>
<evidence type="ECO:0000313" key="4">
    <source>
        <dbReference type="EMBL" id="KAK6175955.1"/>
    </source>
</evidence>
<dbReference type="PROSITE" id="PS00028">
    <property type="entry name" value="ZINC_FINGER_C2H2_1"/>
    <property type="match status" value="1"/>
</dbReference>
<keyword evidence="1" id="KW-0479">Metal-binding</keyword>
<name>A0AAN8JI45_PATCE</name>
<protein>
    <recommendedName>
        <fullName evidence="3">C2H2-type domain-containing protein</fullName>
    </recommendedName>
</protein>
<dbReference type="Gene3D" id="3.30.160.60">
    <property type="entry name" value="Classic Zinc Finger"/>
    <property type="match status" value="1"/>
</dbReference>
<evidence type="ECO:0000256" key="2">
    <source>
        <dbReference type="SAM" id="MobiDB-lite"/>
    </source>
</evidence>
<feature type="compositionally biased region" description="Polar residues" evidence="2">
    <location>
        <begin position="39"/>
        <end position="52"/>
    </location>
</feature>
<dbReference type="EMBL" id="JAZGQO010000010">
    <property type="protein sequence ID" value="KAK6175955.1"/>
    <property type="molecule type" value="Genomic_DNA"/>
</dbReference>
<reference evidence="4 5" key="1">
    <citation type="submission" date="2024-01" db="EMBL/GenBank/DDBJ databases">
        <title>The genome of the rayed Mediterranean limpet Patella caerulea (Linnaeus, 1758).</title>
        <authorList>
            <person name="Anh-Thu Weber A."/>
            <person name="Halstead-Nussloch G."/>
        </authorList>
    </citation>
    <scope>NUCLEOTIDE SEQUENCE [LARGE SCALE GENOMIC DNA]</scope>
    <source>
        <strain evidence="4">AATW-2023a</strain>
        <tissue evidence="4">Whole specimen</tissue>
    </source>
</reference>
<proteinExistence type="predicted"/>
<organism evidence="4 5">
    <name type="scientific">Patella caerulea</name>
    <name type="common">Rayed Mediterranean limpet</name>
    <dbReference type="NCBI Taxonomy" id="87958"/>
    <lineage>
        <taxon>Eukaryota</taxon>
        <taxon>Metazoa</taxon>
        <taxon>Spiralia</taxon>
        <taxon>Lophotrochozoa</taxon>
        <taxon>Mollusca</taxon>
        <taxon>Gastropoda</taxon>
        <taxon>Patellogastropoda</taxon>
        <taxon>Patelloidea</taxon>
        <taxon>Patellidae</taxon>
        <taxon>Patella</taxon>
    </lineage>
</organism>
<dbReference type="Proteomes" id="UP001347796">
    <property type="component" value="Unassembled WGS sequence"/>
</dbReference>
<dbReference type="PROSITE" id="PS50157">
    <property type="entry name" value="ZINC_FINGER_C2H2_2"/>
    <property type="match status" value="1"/>
</dbReference>
<gene>
    <name evidence="4" type="ORF">SNE40_014327</name>
</gene>
<accession>A0AAN8JI45</accession>
<keyword evidence="1" id="KW-0863">Zinc-finger</keyword>
<comment type="caution">
    <text evidence="4">The sequence shown here is derived from an EMBL/GenBank/DDBJ whole genome shotgun (WGS) entry which is preliminary data.</text>
</comment>
<dbReference type="InterPro" id="IPR013087">
    <property type="entry name" value="Znf_C2H2_type"/>
</dbReference>
<evidence type="ECO:0000313" key="5">
    <source>
        <dbReference type="Proteomes" id="UP001347796"/>
    </source>
</evidence>
<dbReference type="AlphaFoldDB" id="A0AAN8JI45"/>